<keyword evidence="1" id="KW-1133">Transmembrane helix</keyword>
<comment type="caution">
    <text evidence="2">The sequence shown here is derived from an EMBL/GenBank/DDBJ whole genome shotgun (WGS) entry which is preliminary data.</text>
</comment>
<name>A0A9Q3UA68_VIBPH</name>
<organism evidence="2 3">
    <name type="scientific">Vibrio parahaemolyticus</name>
    <dbReference type="NCBI Taxonomy" id="670"/>
    <lineage>
        <taxon>Bacteria</taxon>
        <taxon>Pseudomonadati</taxon>
        <taxon>Pseudomonadota</taxon>
        <taxon>Gammaproteobacteria</taxon>
        <taxon>Vibrionales</taxon>
        <taxon>Vibrionaceae</taxon>
        <taxon>Vibrio</taxon>
    </lineage>
</organism>
<feature type="transmembrane region" description="Helical" evidence="1">
    <location>
        <begin position="6"/>
        <end position="26"/>
    </location>
</feature>
<dbReference type="AlphaFoldDB" id="A0A9Q3UA68"/>
<sequence length="113" mass="12992">MSNRAFYFVIAMVVVPIILWGVWFNASEHSKDRIKSLFDSTIERACFESIKGRLNDPETAYLIKDESLRNANLLDRPDVYGERTIKIDIRAKNAFGAYVVQRFECTAVGKEIK</sequence>
<reference evidence="2" key="1">
    <citation type="submission" date="2020-09" db="EMBL/GenBank/DDBJ databases">
        <title>Genome sequence of Vibrio parahaemolyticus isolates.</title>
        <authorList>
            <person name="Hammerl J.A."/>
            <person name="Strauch E."/>
        </authorList>
    </citation>
    <scope>NUCLEOTIDE SEQUENCE</scope>
    <source>
        <strain evidence="2">17-VB00146</strain>
    </source>
</reference>
<dbReference type="Proteomes" id="UP000726777">
    <property type="component" value="Unassembled WGS sequence"/>
</dbReference>
<gene>
    <name evidence="2" type="ORF">IB292_03550</name>
</gene>
<evidence type="ECO:0000256" key="1">
    <source>
        <dbReference type="SAM" id="Phobius"/>
    </source>
</evidence>
<keyword evidence="1" id="KW-0472">Membrane</keyword>
<dbReference type="RefSeq" id="WP_228085769.1">
    <property type="nucleotide sequence ID" value="NZ_JACVHL010000003.1"/>
</dbReference>
<dbReference type="EMBL" id="JACVHL010000003">
    <property type="protein sequence ID" value="MCC3804107.1"/>
    <property type="molecule type" value="Genomic_DNA"/>
</dbReference>
<accession>A0A9Q3UA68</accession>
<protein>
    <submittedName>
        <fullName evidence="2">Uncharacterized protein</fullName>
    </submittedName>
</protein>
<evidence type="ECO:0000313" key="3">
    <source>
        <dbReference type="Proteomes" id="UP000726777"/>
    </source>
</evidence>
<keyword evidence="1" id="KW-0812">Transmembrane</keyword>
<evidence type="ECO:0000313" key="2">
    <source>
        <dbReference type="EMBL" id="MCC3804107.1"/>
    </source>
</evidence>
<proteinExistence type="predicted"/>